<dbReference type="PANTHER" id="PTHR33415:SF4">
    <property type="entry name" value="DCL PROTEIN (DUF3223)"/>
    <property type="match status" value="1"/>
</dbReference>
<proteinExistence type="predicted"/>
<dbReference type="AlphaFoldDB" id="A0A6A2WJS5"/>
<protein>
    <submittedName>
        <fullName evidence="1">Uncharacterized protein</fullName>
    </submittedName>
</protein>
<evidence type="ECO:0000313" key="2">
    <source>
        <dbReference type="Proteomes" id="UP000436088"/>
    </source>
</evidence>
<dbReference type="EMBL" id="VEPZ02001741">
    <property type="protein sequence ID" value="KAE8658841.1"/>
    <property type="molecule type" value="Genomic_DNA"/>
</dbReference>
<sequence>MATPLILKGIPLLRLRLQRYNRLFAGTFSSPWGPCCATSDQTGIKRRKWKDKEEEILRDIEPIISLVKEILHSDRLELQILLSLMTNFGNKGLSKGWGTFNVSDEETVLEKLLRHHPHSEDKIGCGLDSIMYSIVRMPVGHFRKCGLSEFYFNLNECN</sequence>
<dbReference type="Pfam" id="PF11523">
    <property type="entry name" value="DUF3223"/>
    <property type="match status" value="1"/>
</dbReference>
<gene>
    <name evidence="1" type="ORF">F3Y22_tig00116968pilonHSYRG00058</name>
</gene>
<dbReference type="PANTHER" id="PTHR33415">
    <property type="entry name" value="PROTEIN EMBRYO DEFECTIVE 514"/>
    <property type="match status" value="1"/>
</dbReference>
<evidence type="ECO:0000313" key="1">
    <source>
        <dbReference type="EMBL" id="KAE8658841.1"/>
    </source>
</evidence>
<organism evidence="1 2">
    <name type="scientific">Hibiscus syriacus</name>
    <name type="common">Rose of Sharon</name>
    <dbReference type="NCBI Taxonomy" id="106335"/>
    <lineage>
        <taxon>Eukaryota</taxon>
        <taxon>Viridiplantae</taxon>
        <taxon>Streptophyta</taxon>
        <taxon>Embryophyta</taxon>
        <taxon>Tracheophyta</taxon>
        <taxon>Spermatophyta</taxon>
        <taxon>Magnoliopsida</taxon>
        <taxon>eudicotyledons</taxon>
        <taxon>Gunneridae</taxon>
        <taxon>Pentapetalae</taxon>
        <taxon>rosids</taxon>
        <taxon>malvids</taxon>
        <taxon>Malvales</taxon>
        <taxon>Malvaceae</taxon>
        <taxon>Malvoideae</taxon>
        <taxon>Hibiscus</taxon>
    </lineage>
</organism>
<dbReference type="GO" id="GO:1901259">
    <property type="term" value="P:chloroplast rRNA processing"/>
    <property type="evidence" value="ECO:0007669"/>
    <property type="project" value="TreeGrafter"/>
</dbReference>
<comment type="caution">
    <text evidence="1">The sequence shown here is derived from an EMBL/GenBank/DDBJ whole genome shotgun (WGS) entry which is preliminary data.</text>
</comment>
<reference evidence="1" key="1">
    <citation type="submission" date="2019-09" db="EMBL/GenBank/DDBJ databases">
        <title>Draft genome information of white flower Hibiscus syriacus.</title>
        <authorList>
            <person name="Kim Y.-M."/>
        </authorList>
    </citation>
    <scope>NUCLEOTIDE SEQUENCE [LARGE SCALE GENOMIC DNA]</scope>
    <source>
        <strain evidence="1">YM2019G1</strain>
    </source>
</reference>
<dbReference type="InterPro" id="IPR044673">
    <property type="entry name" value="DCL-like"/>
</dbReference>
<dbReference type="Proteomes" id="UP000436088">
    <property type="component" value="Unassembled WGS sequence"/>
</dbReference>
<dbReference type="GO" id="GO:0009658">
    <property type="term" value="P:chloroplast organization"/>
    <property type="evidence" value="ECO:0007669"/>
    <property type="project" value="TreeGrafter"/>
</dbReference>
<keyword evidence="2" id="KW-1185">Reference proteome</keyword>
<name>A0A6A2WJS5_HIBSY</name>
<accession>A0A6A2WJS5</accession>
<dbReference type="GO" id="GO:0009507">
    <property type="term" value="C:chloroplast"/>
    <property type="evidence" value="ECO:0007669"/>
    <property type="project" value="TreeGrafter"/>
</dbReference>